<dbReference type="Ensembl" id="ENSPCET00000027713.1">
    <property type="protein sequence ID" value="ENSPCEP00000026817.1"/>
    <property type="gene ID" value="ENSPCEG00000020069.1"/>
</dbReference>
<sequence length="243" mass="26474">MRYYPNHLSAGGRPVYPSAIISSPLPFCLCSPWRPERPRSPWHCFQVHSVETLDPASRHNHLLPAPHVDRIIPHSISMCWDLTGRQAICSSSVMLLRSGSPALPNSCWVIVIFNKASSESMVAMPASAAEAAAALLASSSCRCLCSSMDTRSAWGEKNWGADNGVNSQQWHIHKQFSSFKAVISYQRQLRVCTGIHSKLKVTSAKAKHGTTLPSQNGGADEGIGKAWARGHRHQMGASPILAI</sequence>
<reference evidence="1" key="1">
    <citation type="submission" date="2025-08" db="UniProtKB">
        <authorList>
            <consortium name="Ensembl"/>
        </authorList>
    </citation>
    <scope>IDENTIFICATION</scope>
</reference>
<organism evidence="1 2">
    <name type="scientific">Pelusios castaneus</name>
    <name type="common">West African mud turtle</name>
    <dbReference type="NCBI Taxonomy" id="367368"/>
    <lineage>
        <taxon>Eukaryota</taxon>
        <taxon>Metazoa</taxon>
        <taxon>Chordata</taxon>
        <taxon>Craniata</taxon>
        <taxon>Vertebrata</taxon>
        <taxon>Euteleostomi</taxon>
        <taxon>Archelosauria</taxon>
        <taxon>Testudinata</taxon>
        <taxon>Testudines</taxon>
        <taxon>Pleurodira</taxon>
        <taxon>Pelomedusidae</taxon>
        <taxon>Pelusios</taxon>
    </lineage>
</organism>
<protein>
    <submittedName>
        <fullName evidence="1">Uncharacterized protein</fullName>
    </submittedName>
</protein>
<reference evidence="1" key="2">
    <citation type="submission" date="2025-09" db="UniProtKB">
        <authorList>
            <consortium name="Ensembl"/>
        </authorList>
    </citation>
    <scope>IDENTIFICATION</scope>
</reference>
<evidence type="ECO:0000313" key="2">
    <source>
        <dbReference type="Proteomes" id="UP000694393"/>
    </source>
</evidence>
<evidence type="ECO:0000313" key="1">
    <source>
        <dbReference type="Ensembl" id="ENSPCEP00000026817.1"/>
    </source>
</evidence>
<name>A0A8C8SY62_9SAUR</name>
<dbReference type="AlphaFoldDB" id="A0A8C8SY62"/>
<proteinExistence type="predicted"/>
<accession>A0A8C8SY62</accession>
<keyword evidence="2" id="KW-1185">Reference proteome</keyword>
<dbReference type="Proteomes" id="UP000694393">
    <property type="component" value="Unplaced"/>
</dbReference>